<feature type="compositionally biased region" description="Basic and acidic residues" evidence="1">
    <location>
        <begin position="49"/>
        <end position="69"/>
    </location>
</feature>
<reference evidence="3" key="1">
    <citation type="journal article" date="2019" name="Int. J. Syst. Evol. Microbiol.">
        <title>The Global Catalogue of Microorganisms (GCM) 10K type strain sequencing project: providing services to taxonomists for standard genome sequencing and annotation.</title>
        <authorList>
            <consortium name="The Broad Institute Genomics Platform"/>
            <consortium name="The Broad Institute Genome Sequencing Center for Infectious Disease"/>
            <person name="Wu L."/>
            <person name="Ma J."/>
        </authorList>
    </citation>
    <scope>NUCLEOTIDE SEQUENCE [LARGE SCALE GENOMIC DNA]</scope>
    <source>
        <strain evidence="3">CCM 2767</strain>
    </source>
</reference>
<dbReference type="Proteomes" id="UP000642180">
    <property type="component" value="Unassembled WGS sequence"/>
</dbReference>
<gene>
    <name evidence="2" type="ORF">GCM10008066_29740</name>
</gene>
<proteinExistence type="predicted"/>
<name>A0A8J3F4K5_9BURK</name>
<accession>A0A8J3F4K5</accession>
<dbReference type="EMBL" id="BMDI01000004">
    <property type="protein sequence ID" value="GGI21576.1"/>
    <property type="molecule type" value="Genomic_DNA"/>
</dbReference>
<dbReference type="AlphaFoldDB" id="A0A8J3F4K5"/>
<evidence type="ECO:0000256" key="1">
    <source>
        <dbReference type="SAM" id="MobiDB-lite"/>
    </source>
</evidence>
<evidence type="ECO:0000313" key="2">
    <source>
        <dbReference type="EMBL" id="GGI21576.1"/>
    </source>
</evidence>
<organism evidence="2 3">
    <name type="scientific">Oxalicibacterium faecigallinarum</name>
    <dbReference type="NCBI Taxonomy" id="573741"/>
    <lineage>
        <taxon>Bacteria</taxon>
        <taxon>Pseudomonadati</taxon>
        <taxon>Pseudomonadota</taxon>
        <taxon>Betaproteobacteria</taxon>
        <taxon>Burkholderiales</taxon>
        <taxon>Oxalobacteraceae</taxon>
        <taxon>Oxalicibacterium</taxon>
    </lineage>
</organism>
<evidence type="ECO:0000313" key="3">
    <source>
        <dbReference type="Proteomes" id="UP000642180"/>
    </source>
</evidence>
<protein>
    <submittedName>
        <fullName evidence="2">Uncharacterized protein</fullName>
    </submittedName>
</protein>
<sequence length="69" mass="7640">MNTKPDDPDATEDAALPSGERSHVDGSTGVDNRIDGEEVPVPPDTLTPEQERQRQHDKRLPEQRKAPIV</sequence>
<dbReference type="RefSeq" id="WP_188382192.1">
    <property type="nucleotide sequence ID" value="NZ_BMDI01000004.1"/>
</dbReference>
<keyword evidence="3" id="KW-1185">Reference proteome</keyword>
<feature type="region of interest" description="Disordered" evidence="1">
    <location>
        <begin position="1"/>
        <end position="69"/>
    </location>
</feature>
<comment type="caution">
    <text evidence="2">The sequence shown here is derived from an EMBL/GenBank/DDBJ whole genome shotgun (WGS) entry which is preliminary data.</text>
</comment>